<dbReference type="CDD" id="cd02173">
    <property type="entry name" value="ECT"/>
    <property type="match status" value="1"/>
</dbReference>
<protein>
    <recommendedName>
        <fullName evidence="13">Ethanolamine-phosphate cytidylyltransferase</fullName>
        <ecNumber evidence="10">2.7.7.14</ecNumber>
    </recommendedName>
    <alternativeName>
        <fullName evidence="11">CTP:phosphoethanolamine cytidylyltransferase</fullName>
    </alternativeName>
</protein>
<sequence length="360" mass="40129">MSTIANKKPIRVYVDGCFDLMHFGHANALRQARELGDILVVGVHTDEEIAKNKGPPVMNEQERYKAVRACKWADEVAEGAPYTLTEEYLDSLNCDFCVHGEDISVGADGKDVYEGIKKSGKFRFIKRTEGVSTTELVGRMLLCTKDHLQNVSGEQTSPLGGVNPNALHKQSPYTSLSHFLPTTRKIVQFSEGRSPKPNDKIIYMDGGFDLFHVGHTEALKQARALGDYLIVGVHDDRVVHEQKGSNFPIMNLHERVLSVLSCRYVDEVVIGAPFSVTKDMIDSLHINVVVHGDDQVVLGPEGGVDPYTLPKGLGIYKEVKHTEGLTATEIVKRIIDNRLQYEARNRKKEAKEITFIEQSK</sequence>
<evidence type="ECO:0000256" key="4">
    <source>
        <dbReference type="ARBA" id="ARBA00022679"/>
    </source>
</evidence>
<evidence type="ECO:0000256" key="6">
    <source>
        <dbReference type="ARBA" id="ARBA00023098"/>
    </source>
</evidence>
<dbReference type="NCBIfam" id="TIGR00125">
    <property type="entry name" value="cyt_tran_rel"/>
    <property type="match status" value="2"/>
</dbReference>
<keyword evidence="16" id="KW-1185">Reference proteome</keyword>
<dbReference type="GO" id="GO:0005737">
    <property type="term" value="C:cytoplasm"/>
    <property type="evidence" value="ECO:0007669"/>
    <property type="project" value="TreeGrafter"/>
</dbReference>
<evidence type="ECO:0000256" key="5">
    <source>
        <dbReference type="ARBA" id="ARBA00022695"/>
    </source>
</evidence>
<reference evidence="15 16" key="1">
    <citation type="submission" date="2023-11" db="EMBL/GenBank/DDBJ databases">
        <title>Dfirmibasis_genome.</title>
        <authorList>
            <person name="Edelbroek B."/>
            <person name="Kjellin J."/>
            <person name="Jerlstrom-Hultqvist J."/>
            <person name="Soderbom F."/>
        </authorList>
    </citation>
    <scope>NUCLEOTIDE SEQUENCE [LARGE SCALE GENOMIC DNA]</scope>
    <source>
        <strain evidence="15 16">TNS-C-14</strain>
    </source>
</reference>
<comment type="pathway">
    <text evidence="9">Phospholipid metabolism; phosphatidylethanolamine biosynthesis; phosphatidylethanolamine from ethanolamine: step 2/3.</text>
</comment>
<gene>
    <name evidence="15" type="ORF">RB653_006613</name>
</gene>
<keyword evidence="8" id="KW-1208">Phospholipid metabolism</keyword>
<evidence type="ECO:0000313" key="15">
    <source>
        <dbReference type="EMBL" id="KAK5575480.1"/>
    </source>
</evidence>
<dbReference type="InterPro" id="IPR014729">
    <property type="entry name" value="Rossmann-like_a/b/a_fold"/>
</dbReference>
<evidence type="ECO:0000256" key="13">
    <source>
        <dbReference type="ARBA" id="ARBA00071269"/>
    </source>
</evidence>
<dbReference type="Gene3D" id="3.40.50.620">
    <property type="entry name" value="HUPs"/>
    <property type="match status" value="2"/>
</dbReference>
<evidence type="ECO:0000256" key="3">
    <source>
        <dbReference type="ARBA" id="ARBA00022516"/>
    </source>
</evidence>
<comment type="caution">
    <text evidence="15">The sequence shown here is derived from an EMBL/GenBank/DDBJ whole genome shotgun (WGS) entry which is preliminary data.</text>
</comment>
<keyword evidence="6" id="KW-0443">Lipid metabolism</keyword>
<evidence type="ECO:0000256" key="11">
    <source>
        <dbReference type="ARBA" id="ARBA00031473"/>
    </source>
</evidence>
<comment type="pathway">
    <text evidence="1">Lipid metabolism.</text>
</comment>
<accession>A0AAN7YWE1</accession>
<evidence type="ECO:0000256" key="10">
    <source>
        <dbReference type="ARBA" id="ARBA00024221"/>
    </source>
</evidence>
<feature type="domain" description="Cytidyltransferase-like" evidence="14">
    <location>
        <begin position="204"/>
        <end position="297"/>
    </location>
</feature>
<proteinExistence type="inferred from homology"/>
<dbReference type="PANTHER" id="PTHR45780">
    <property type="entry name" value="ETHANOLAMINE-PHOSPHATE CYTIDYLYLTRANSFERASE"/>
    <property type="match status" value="1"/>
</dbReference>
<dbReference type="CDD" id="cd02174">
    <property type="entry name" value="CCT"/>
    <property type="match status" value="1"/>
</dbReference>
<feature type="domain" description="Cytidyltransferase-like" evidence="14">
    <location>
        <begin position="13"/>
        <end position="137"/>
    </location>
</feature>
<evidence type="ECO:0000256" key="12">
    <source>
        <dbReference type="ARBA" id="ARBA00050753"/>
    </source>
</evidence>
<evidence type="ECO:0000256" key="7">
    <source>
        <dbReference type="ARBA" id="ARBA00023209"/>
    </source>
</evidence>
<dbReference type="Pfam" id="PF01467">
    <property type="entry name" value="CTP_transf_like"/>
    <property type="match status" value="2"/>
</dbReference>
<dbReference type="EMBL" id="JAVFKY010000005">
    <property type="protein sequence ID" value="KAK5575480.1"/>
    <property type="molecule type" value="Genomic_DNA"/>
</dbReference>
<organism evidence="15 16">
    <name type="scientific">Dictyostelium firmibasis</name>
    <dbReference type="NCBI Taxonomy" id="79012"/>
    <lineage>
        <taxon>Eukaryota</taxon>
        <taxon>Amoebozoa</taxon>
        <taxon>Evosea</taxon>
        <taxon>Eumycetozoa</taxon>
        <taxon>Dictyostelia</taxon>
        <taxon>Dictyosteliales</taxon>
        <taxon>Dictyosteliaceae</taxon>
        <taxon>Dictyostelium</taxon>
    </lineage>
</organism>
<evidence type="ECO:0000259" key="14">
    <source>
        <dbReference type="Pfam" id="PF01467"/>
    </source>
</evidence>
<dbReference type="InterPro" id="IPR044608">
    <property type="entry name" value="Ect1/PCYT2"/>
</dbReference>
<evidence type="ECO:0000256" key="2">
    <source>
        <dbReference type="ARBA" id="ARBA00010101"/>
    </source>
</evidence>
<name>A0AAN7YWE1_9MYCE</name>
<comment type="catalytic activity">
    <reaction evidence="12">
        <text>phosphoethanolamine + CTP + H(+) = CDP-ethanolamine + diphosphate</text>
        <dbReference type="Rhea" id="RHEA:24592"/>
        <dbReference type="ChEBI" id="CHEBI:15378"/>
        <dbReference type="ChEBI" id="CHEBI:33019"/>
        <dbReference type="ChEBI" id="CHEBI:37563"/>
        <dbReference type="ChEBI" id="CHEBI:57876"/>
        <dbReference type="ChEBI" id="CHEBI:58190"/>
        <dbReference type="EC" id="2.7.7.14"/>
    </reaction>
    <physiologicalReaction direction="left-to-right" evidence="12">
        <dbReference type="Rhea" id="RHEA:24593"/>
    </physiologicalReaction>
</comment>
<comment type="similarity">
    <text evidence="2">Belongs to the cytidylyltransferase family.</text>
</comment>
<evidence type="ECO:0000313" key="16">
    <source>
        <dbReference type="Proteomes" id="UP001344447"/>
    </source>
</evidence>
<dbReference type="PANTHER" id="PTHR45780:SF2">
    <property type="entry name" value="ETHANOLAMINE-PHOSPHATE CYTIDYLYLTRANSFERASE"/>
    <property type="match status" value="1"/>
</dbReference>
<dbReference type="Proteomes" id="UP001344447">
    <property type="component" value="Unassembled WGS sequence"/>
</dbReference>
<dbReference type="FunFam" id="3.40.50.620:FF:000249">
    <property type="entry name" value="Ethanolamine-phosphate cytidylyltransferase"/>
    <property type="match status" value="1"/>
</dbReference>
<evidence type="ECO:0000256" key="8">
    <source>
        <dbReference type="ARBA" id="ARBA00023264"/>
    </source>
</evidence>
<keyword evidence="7" id="KW-0594">Phospholipid biosynthesis</keyword>
<keyword evidence="5" id="KW-0548">Nucleotidyltransferase</keyword>
<dbReference type="AlphaFoldDB" id="A0AAN7YWE1"/>
<dbReference type="GO" id="GO:0004306">
    <property type="term" value="F:ethanolamine-phosphate cytidylyltransferase activity"/>
    <property type="evidence" value="ECO:0007669"/>
    <property type="project" value="UniProtKB-EC"/>
</dbReference>
<dbReference type="InterPro" id="IPR004821">
    <property type="entry name" value="Cyt_trans-like"/>
</dbReference>
<dbReference type="GO" id="GO:0006646">
    <property type="term" value="P:phosphatidylethanolamine biosynthetic process"/>
    <property type="evidence" value="ECO:0007669"/>
    <property type="project" value="InterPro"/>
</dbReference>
<keyword evidence="3" id="KW-0444">Lipid biosynthesis</keyword>
<dbReference type="SUPFAM" id="SSF52374">
    <property type="entry name" value="Nucleotidylyl transferase"/>
    <property type="match status" value="2"/>
</dbReference>
<dbReference type="EC" id="2.7.7.14" evidence="10"/>
<dbReference type="InterPro" id="IPR041723">
    <property type="entry name" value="CCT"/>
</dbReference>
<keyword evidence="4" id="KW-0808">Transferase</keyword>
<evidence type="ECO:0000256" key="9">
    <source>
        <dbReference type="ARBA" id="ARBA00024191"/>
    </source>
</evidence>
<evidence type="ECO:0000256" key="1">
    <source>
        <dbReference type="ARBA" id="ARBA00005189"/>
    </source>
</evidence>